<protein>
    <submittedName>
        <fullName evidence="2">Uncharacterized protein</fullName>
    </submittedName>
</protein>
<name>A0A8J3TG09_9ACTN</name>
<keyword evidence="1" id="KW-0472">Membrane</keyword>
<keyword evidence="1" id="KW-0812">Transmembrane</keyword>
<accession>A0A8J3TG09</accession>
<organism evidence="2 3">
    <name type="scientific">Planosporangium mesophilum</name>
    <dbReference type="NCBI Taxonomy" id="689768"/>
    <lineage>
        <taxon>Bacteria</taxon>
        <taxon>Bacillati</taxon>
        <taxon>Actinomycetota</taxon>
        <taxon>Actinomycetes</taxon>
        <taxon>Micromonosporales</taxon>
        <taxon>Micromonosporaceae</taxon>
        <taxon>Planosporangium</taxon>
    </lineage>
</organism>
<evidence type="ECO:0000313" key="2">
    <source>
        <dbReference type="EMBL" id="GII24886.1"/>
    </source>
</evidence>
<evidence type="ECO:0000313" key="3">
    <source>
        <dbReference type="Proteomes" id="UP000599074"/>
    </source>
</evidence>
<dbReference type="EMBL" id="BOON01000043">
    <property type="protein sequence ID" value="GII24886.1"/>
    <property type="molecule type" value="Genomic_DNA"/>
</dbReference>
<feature type="transmembrane region" description="Helical" evidence="1">
    <location>
        <begin position="12"/>
        <end position="30"/>
    </location>
</feature>
<keyword evidence="1" id="KW-1133">Transmembrane helix</keyword>
<dbReference type="Proteomes" id="UP000599074">
    <property type="component" value="Unassembled WGS sequence"/>
</dbReference>
<sequence>MSTGVDVIVRRLWWAVPELIAVAVLAALVFRSVPAEPALSSAALRDSVAGRVAAAIERASPAEHAGHGHAVDPDDRMLCTVEVFGVDPSGTTRPSKVTRAYGYYLCAVGRPGTPYLESRLSSGPVVASISDRVRVTMVASGENYREQVHLLMPRYERQAVAGFSSQDKPAQLQRRFELSVTAGSPAAR</sequence>
<dbReference type="RefSeq" id="WP_168113791.1">
    <property type="nucleotide sequence ID" value="NZ_BOON01000043.1"/>
</dbReference>
<evidence type="ECO:0000256" key="1">
    <source>
        <dbReference type="SAM" id="Phobius"/>
    </source>
</evidence>
<reference evidence="2" key="1">
    <citation type="submission" date="2021-01" db="EMBL/GenBank/DDBJ databases">
        <title>Whole genome shotgun sequence of Planosporangium mesophilum NBRC 109066.</title>
        <authorList>
            <person name="Komaki H."/>
            <person name="Tamura T."/>
        </authorList>
    </citation>
    <scope>NUCLEOTIDE SEQUENCE</scope>
    <source>
        <strain evidence="2">NBRC 109066</strain>
    </source>
</reference>
<comment type="caution">
    <text evidence="2">The sequence shown here is derived from an EMBL/GenBank/DDBJ whole genome shotgun (WGS) entry which is preliminary data.</text>
</comment>
<dbReference type="AlphaFoldDB" id="A0A8J3TG09"/>
<proteinExistence type="predicted"/>
<gene>
    <name evidence="2" type="ORF">Pme01_44830</name>
</gene>
<keyword evidence="3" id="KW-1185">Reference proteome</keyword>